<dbReference type="PROSITE" id="PS50206">
    <property type="entry name" value="RHODANESE_3"/>
    <property type="match status" value="1"/>
</dbReference>
<dbReference type="Proteomes" id="UP000749311">
    <property type="component" value="Unassembled WGS sequence"/>
</dbReference>
<dbReference type="EMBL" id="JAAMOZ010000003">
    <property type="protein sequence ID" value="NIH58376.1"/>
    <property type="molecule type" value="Genomic_DNA"/>
</dbReference>
<dbReference type="InterPro" id="IPR008254">
    <property type="entry name" value="Flavodoxin/NO_synth"/>
</dbReference>
<evidence type="ECO:0000259" key="1">
    <source>
        <dbReference type="PROSITE" id="PS50206"/>
    </source>
</evidence>
<feature type="domain" description="Flavodoxin-like" evidence="2">
    <location>
        <begin position="3"/>
        <end position="154"/>
    </location>
</feature>
<dbReference type="InterPro" id="IPR029039">
    <property type="entry name" value="Flavoprotein-like_sf"/>
</dbReference>
<dbReference type="InterPro" id="IPR001763">
    <property type="entry name" value="Rhodanese-like_dom"/>
</dbReference>
<dbReference type="Pfam" id="PF00258">
    <property type="entry name" value="Flavodoxin_1"/>
    <property type="match status" value="1"/>
</dbReference>
<evidence type="ECO:0000259" key="2">
    <source>
        <dbReference type="PROSITE" id="PS50902"/>
    </source>
</evidence>
<accession>A0ABX0SNM9</accession>
<keyword evidence="4" id="KW-1185">Reference proteome</keyword>
<name>A0ABX0SNM9_9ACTN</name>
<evidence type="ECO:0000313" key="3">
    <source>
        <dbReference type="EMBL" id="NIH58376.1"/>
    </source>
</evidence>
<organism evidence="3 4">
    <name type="scientific">Brooklawnia cerclae</name>
    <dbReference type="NCBI Taxonomy" id="349934"/>
    <lineage>
        <taxon>Bacteria</taxon>
        <taxon>Bacillati</taxon>
        <taxon>Actinomycetota</taxon>
        <taxon>Actinomycetes</taxon>
        <taxon>Propionibacteriales</taxon>
        <taxon>Propionibacteriaceae</taxon>
        <taxon>Brooklawnia</taxon>
    </lineage>
</organism>
<dbReference type="InterPro" id="IPR001226">
    <property type="entry name" value="Flavodoxin_CS"/>
</dbReference>
<dbReference type="RefSeq" id="WP_167170652.1">
    <property type="nucleotide sequence ID" value="NZ_BAAAOO010000004.1"/>
</dbReference>
<dbReference type="SUPFAM" id="SSF52218">
    <property type="entry name" value="Flavoproteins"/>
    <property type="match status" value="1"/>
</dbReference>
<proteinExistence type="predicted"/>
<dbReference type="Gene3D" id="3.40.50.360">
    <property type="match status" value="1"/>
</dbReference>
<dbReference type="PROSITE" id="PS00201">
    <property type="entry name" value="FLAVODOXIN"/>
    <property type="match status" value="1"/>
</dbReference>
<reference evidence="3 4" key="1">
    <citation type="submission" date="2020-02" db="EMBL/GenBank/DDBJ databases">
        <title>Sequencing the genomes of 1000 actinobacteria strains.</title>
        <authorList>
            <person name="Klenk H.-P."/>
        </authorList>
    </citation>
    <scope>NUCLEOTIDE SEQUENCE [LARGE SCALE GENOMIC DNA]</scope>
    <source>
        <strain evidence="3 4">DSM 19609</strain>
    </source>
</reference>
<sequence>MSSLVIYESLFGNTAQVAQRVAESLGVEATPVADAPTELPEEVSLLVVGAPTHVLGLSSENTRKSAAENGAPEMHTGVREWAATVRGRPGVHVVTFDTSSSTFLGTAAKAASKALKKAGFTDVERGEVFKVLGNAGPLAEGELDRASEWGRALSVRP</sequence>
<evidence type="ECO:0000313" key="4">
    <source>
        <dbReference type="Proteomes" id="UP000749311"/>
    </source>
</evidence>
<dbReference type="PROSITE" id="PS50902">
    <property type="entry name" value="FLAVODOXIN_LIKE"/>
    <property type="match status" value="1"/>
</dbReference>
<comment type="caution">
    <text evidence="3">The sequence shown here is derived from an EMBL/GenBank/DDBJ whole genome shotgun (WGS) entry which is preliminary data.</text>
</comment>
<protein>
    <submittedName>
        <fullName evidence="3">Flavodoxin</fullName>
    </submittedName>
</protein>
<gene>
    <name evidence="3" type="ORF">FB473_003071</name>
</gene>
<feature type="domain" description="Rhodanese" evidence="1">
    <location>
        <begin position="78"/>
        <end position="140"/>
    </location>
</feature>